<dbReference type="STRING" id="4536.A0A0E0H2A7"/>
<dbReference type="PROSITE" id="PS50181">
    <property type="entry name" value="FBOX"/>
    <property type="match status" value="1"/>
</dbReference>
<proteinExistence type="predicted"/>
<dbReference type="Proteomes" id="UP000006591">
    <property type="component" value="Chromosome 4"/>
</dbReference>
<dbReference type="EnsemblPlants" id="ONIVA04G14620.1">
    <property type="protein sequence ID" value="ONIVA04G14620.1"/>
    <property type="gene ID" value="ONIVA04G14620"/>
</dbReference>
<dbReference type="Gene3D" id="1.20.1280.50">
    <property type="match status" value="1"/>
</dbReference>
<protein>
    <recommendedName>
        <fullName evidence="1">F-box domain-containing protein</fullName>
    </recommendedName>
</protein>
<dbReference type="PANTHER" id="PTHR32153">
    <property type="entry name" value="OJ000223_09.16 PROTEIN"/>
    <property type="match status" value="1"/>
</dbReference>
<dbReference type="SMART" id="SM00256">
    <property type="entry name" value="FBOX"/>
    <property type="match status" value="1"/>
</dbReference>
<name>A0A0E0H2A7_ORYNI</name>
<dbReference type="InterPro" id="IPR001810">
    <property type="entry name" value="F-box_dom"/>
</dbReference>
<dbReference type="Pfam" id="PF00646">
    <property type="entry name" value="F-box"/>
    <property type="match status" value="1"/>
</dbReference>
<dbReference type="InterPro" id="IPR044997">
    <property type="entry name" value="F-box_plant"/>
</dbReference>
<dbReference type="HOGENOM" id="CLU_127331_0_0_1"/>
<keyword evidence="3" id="KW-1185">Reference proteome</keyword>
<organism evidence="2">
    <name type="scientific">Oryza nivara</name>
    <name type="common">Indian wild rice</name>
    <name type="synonym">Oryza sativa f. spontanea</name>
    <dbReference type="NCBI Taxonomy" id="4536"/>
    <lineage>
        <taxon>Eukaryota</taxon>
        <taxon>Viridiplantae</taxon>
        <taxon>Streptophyta</taxon>
        <taxon>Embryophyta</taxon>
        <taxon>Tracheophyta</taxon>
        <taxon>Spermatophyta</taxon>
        <taxon>Magnoliopsida</taxon>
        <taxon>Liliopsida</taxon>
        <taxon>Poales</taxon>
        <taxon>Poaceae</taxon>
        <taxon>BOP clade</taxon>
        <taxon>Oryzoideae</taxon>
        <taxon>Oryzeae</taxon>
        <taxon>Oryzinae</taxon>
        <taxon>Oryza</taxon>
    </lineage>
</organism>
<reference evidence="2" key="1">
    <citation type="submission" date="2015-04" db="UniProtKB">
        <authorList>
            <consortium name="EnsemblPlants"/>
        </authorList>
    </citation>
    <scope>IDENTIFICATION</scope>
    <source>
        <strain evidence="2">SL10</strain>
    </source>
</reference>
<accession>A0A0E0H2A7</accession>
<sequence length="182" mass="20874">MDLSNLPDNVLLDILDKLDTREAVRCSVLSRRWRRVPGMLPNIKLDVDSSFEHDDDGFTSTLSDAARNNYAMVGAVQSLLSRESRHDIRRLDLSFFSREESVGIIHAIDDTDRVKQGRRLLHCFDAYPRVFVGLTRLHLEFVTVHGPRFSDLIAACEQLIKLCLVYCDFGKETTLTIRHEQL</sequence>
<dbReference type="Gramene" id="ONIVA04G14620.1">
    <property type="protein sequence ID" value="ONIVA04G14620.1"/>
    <property type="gene ID" value="ONIVA04G14620"/>
</dbReference>
<evidence type="ECO:0000313" key="2">
    <source>
        <dbReference type="EnsemblPlants" id="ONIVA04G14620.1"/>
    </source>
</evidence>
<dbReference type="SUPFAM" id="SSF81383">
    <property type="entry name" value="F-box domain"/>
    <property type="match status" value="1"/>
</dbReference>
<feature type="domain" description="F-box" evidence="1">
    <location>
        <begin position="1"/>
        <end position="36"/>
    </location>
</feature>
<reference evidence="2" key="2">
    <citation type="submission" date="2018-04" db="EMBL/GenBank/DDBJ databases">
        <title>OnivRS2 (Oryza nivara Reference Sequence Version 2).</title>
        <authorList>
            <person name="Zhang J."/>
            <person name="Kudrna D."/>
            <person name="Lee S."/>
            <person name="Talag J."/>
            <person name="Rajasekar S."/>
            <person name="Welchert J."/>
            <person name="Hsing Y.-I."/>
            <person name="Wing R.A."/>
        </authorList>
    </citation>
    <scope>NUCLEOTIDE SEQUENCE [LARGE SCALE GENOMIC DNA]</scope>
    <source>
        <strain evidence="2">SL10</strain>
    </source>
</reference>
<dbReference type="AlphaFoldDB" id="A0A0E0H2A7"/>
<evidence type="ECO:0000313" key="3">
    <source>
        <dbReference type="Proteomes" id="UP000006591"/>
    </source>
</evidence>
<dbReference type="InterPro" id="IPR036047">
    <property type="entry name" value="F-box-like_dom_sf"/>
</dbReference>
<evidence type="ECO:0000259" key="1">
    <source>
        <dbReference type="PROSITE" id="PS50181"/>
    </source>
</evidence>